<evidence type="ECO:0000256" key="1">
    <source>
        <dbReference type="SAM" id="Phobius"/>
    </source>
</evidence>
<dbReference type="RefSeq" id="WP_035886656.1">
    <property type="nucleotide sequence ID" value="NZ_JNCF01000002.1"/>
</dbReference>
<dbReference type="EMBL" id="JNCF01000002">
    <property type="protein sequence ID" value="KGP64333.1"/>
    <property type="molecule type" value="Genomic_DNA"/>
</dbReference>
<comment type="caution">
    <text evidence="4">The sequence shown here is derived from an EMBL/GenBank/DDBJ whole genome shotgun (WGS) entry which is preliminary data.</text>
</comment>
<feature type="transmembrane region" description="Helical" evidence="1">
    <location>
        <begin position="249"/>
        <end position="265"/>
    </location>
</feature>
<name>A0A0A2TA93_9GAMM</name>
<feature type="domain" description="SGNH" evidence="3">
    <location>
        <begin position="404"/>
        <end position="648"/>
    </location>
</feature>
<reference evidence="4 5" key="1">
    <citation type="submission" date="2014-05" db="EMBL/GenBank/DDBJ databases">
        <authorList>
            <person name="Rizzardi K."/>
            <person name="Winiecka-Krusnell J."/>
            <person name="Ramliden M."/>
            <person name="Alm E."/>
            <person name="Andersson S."/>
            <person name="Byfors S."/>
        </authorList>
    </citation>
    <scope>NUCLEOTIDE SEQUENCE [LARGE SCALE GENOMIC DNA]</scope>
    <source>
        <strain evidence="4 5">LEGN</strain>
    </source>
</reference>
<keyword evidence="1" id="KW-0472">Membrane</keyword>
<dbReference type="InterPro" id="IPR050879">
    <property type="entry name" value="Acyltransferase_3"/>
</dbReference>
<protein>
    <submittedName>
        <fullName evidence="4">Acetyltransferase</fullName>
    </submittedName>
</protein>
<dbReference type="Pfam" id="PF01757">
    <property type="entry name" value="Acyl_transf_3"/>
    <property type="match status" value="1"/>
</dbReference>
<keyword evidence="1" id="KW-1133">Transmembrane helix</keyword>
<feature type="transmembrane region" description="Helical" evidence="1">
    <location>
        <begin position="75"/>
        <end position="92"/>
    </location>
</feature>
<feature type="transmembrane region" description="Helical" evidence="1">
    <location>
        <begin position="221"/>
        <end position="243"/>
    </location>
</feature>
<dbReference type="InterPro" id="IPR043968">
    <property type="entry name" value="SGNH"/>
</dbReference>
<dbReference type="OrthoDB" id="9767863at2"/>
<feature type="transmembrane region" description="Helical" evidence="1">
    <location>
        <begin position="166"/>
        <end position="184"/>
    </location>
</feature>
<dbReference type="GO" id="GO:0016747">
    <property type="term" value="F:acyltransferase activity, transferring groups other than amino-acyl groups"/>
    <property type="evidence" value="ECO:0007669"/>
    <property type="project" value="InterPro"/>
</dbReference>
<dbReference type="Proteomes" id="UP000054422">
    <property type="component" value="Unassembled WGS sequence"/>
</dbReference>
<proteinExistence type="predicted"/>
<dbReference type="STRING" id="1498499.EP47_00350"/>
<feature type="transmembrane region" description="Helical" evidence="1">
    <location>
        <begin position="12"/>
        <end position="31"/>
    </location>
</feature>
<feature type="transmembrane region" description="Helical" evidence="1">
    <location>
        <begin position="345"/>
        <end position="367"/>
    </location>
</feature>
<evidence type="ECO:0000259" key="2">
    <source>
        <dbReference type="Pfam" id="PF01757"/>
    </source>
</evidence>
<keyword evidence="1" id="KW-0812">Transmembrane</keyword>
<dbReference type="GO" id="GO:0016020">
    <property type="term" value="C:membrane"/>
    <property type="evidence" value="ECO:0007669"/>
    <property type="project" value="TreeGrafter"/>
</dbReference>
<dbReference type="InterPro" id="IPR002656">
    <property type="entry name" value="Acyl_transf_3_dom"/>
</dbReference>
<dbReference type="Pfam" id="PF19040">
    <property type="entry name" value="SGNH"/>
    <property type="match status" value="1"/>
</dbReference>
<keyword evidence="4" id="KW-0808">Transferase</keyword>
<dbReference type="AlphaFoldDB" id="A0A0A2TA93"/>
<evidence type="ECO:0000313" key="4">
    <source>
        <dbReference type="EMBL" id="KGP64333.1"/>
    </source>
</evidence>
<dbReference type="PANTHER" id="PTHR23028:SF53">
    <property type="entry name" value="ACYL_TRANSF_3 DOMAIN-CONTAINING PROTEIN"/>
    <property type="match status" value="1"/>
</dbReference>
<evidence type="ECO:0000313" key="5">
    <source>
        <dbReference type="Proteomes" id="UP000054422"/>
    </source>
</evidence>
<feature type="transmembrane region" description="Helical" evidence="1">
    <location>
        <begin position="277"/>
        <end position="300"/>
    </location>
</feature>
<feature type="transmembrane region" description="Helical" evidence="1">
    <location>
        <begin position="190"/>
        <end position="209"/>
    </location>
</feature>
<dbReference type="PANTHER" id="PTHR23028">
    <property type="entry name" value="ACETYLTRANSFERASE"/>
    <property type="match status" value="1"/>
</dbReference>
<feature type="transmembrane region" description="Helical" evidence="1">
    <location>
        <begin position="312"/>
        <end position="333"/>
    </location>
</feature>
<evidence type="ECO:0000259" key="3">
    <source>
        <dbReference type="Pfam" id="PF19040"/>
    </source>
</evidence>
<feature type="domain" description="Acyltransferase 3" evidence="2">
    <location>
        <begin position="6"/>
        <end position="330"/>
    </location>
</feature>
<dbReference type="GO" id="GO:0009103">
    <property type="term" value="P:lipopolysaccharide biosynthetic process"/>
    <property type="evidence" value="ECO:0007669"/>
    <property type="project" value="TreeGrafter"/>
</dbReference>
<organism evidence="4 5">
    <name type="scientific">Legionella norrlandica</name>
    <dbReference type="NCBI Taxonomy" id="1498499"/>
    <lineage>
        <taxon>Bacteria</taxon>
        <taxon>Pseudomonadati</taxon>
        <taxon>Pseudomonadota</taxon>
        <taxon>Gammaproteobacteria</taxon>
        <taxon>Legionellales</taxon>
        <taxon>Legionellaceae</taxon>
        <taxon>Legionella</taxon>
    </lineage>
</organism>
<accession>A0A0A2TA93</accession>
<keyword evidence="5" id="KW-1185">Reference proteome</keyword>
<gene>
    <name evidence="4" type="ORF">EP47_00350</name>
</gene>
<sequence>MNYRPDIDGLRAIAILLVLIYHGSLSLFPSGFIGVDIFFVISGFLITSIIEESLNHSNFSFFDFYNRRLWRLQPVFICLILVTTVLSILFFLPNDLIEFSRSARKTSLFISNLFFNKTTTGYFSPDAHQLPLLHTWSLSIEWQCYLILPIAMYSLYTLLNKRQIRYVIYSLVILFLLLSLYYSHKTPAQTYYQFSSRIFEFLIGSSIALSPRTEFSINKYVLVFLGSCALFFIFYIATLNNILLGYPNWYALGVCIATAILIALGKNYPSLLIMKVLSFRPLVFVGVLSYSLYIWHWVVFSLLRYQGIEEQFWILLAAYGITFALAYLSWRYVERPTKQFKHIPFRYTVAILLLVPIGFFHFTSYIIKSHSGYPQRFNQELVIVYKQLKNYENRYRPLCISNNKIDSDSNCRIGVKNQPVKKGFMIGDSFSNHYWGFMDVLGKAAGVSILAQGTSSCLTLPGIYLYDWWHFKNQVYQECHEQTDKYYRMIQKNHYDYVIIGQIWGNYASANIINQLGDQYSTELTKKRLEVALDRALNIIVSSGAKPVLIKSTAVAQKNLHNCFFKHIKLRQNYNSEQCHFILTLSDNEVWLNQLFVNMQKKYPQLILIDPKEVQCQGMICYSDLNGIPIYRDEGHITDYASYQFGYLYLQKLGNPLT</sequence>